<dbReference type="Proteomes" id="UP000276232">
    <property type="component" value="Unassembled WGS sequence"/>
</dbReference>
<gene>
    <name evidence="1" type="ORF">EDC03_2139</name>
</gene>
<reference evidence="1 2" key="1">
    <citation type="journal article" date="2015" name="Stand. Genomic Sci.">
        <title>Genomic Encyclopedia of Bacterial and Archaeal Type Strains, Phase III: the genomes of soil and plant-associated and newly described type strains.</title>
        <authorList>
            <person name="Whitman W.B."/>
            <person name="Woyke T."/>
            <person name="Klenk H.P."/>
            <person name="Zhou Y."/>
            <person name="Lilburn T.G."/>
            <person name="Beck B.J."/>
            <person name="De Vos P."/>
            <person name="Vandamme P."/>
            <person name="Eisen J.A."/>
            <person name="Garrity G."/>
            <person name="Hugenholtz P."/>
            <person name="Kyrpides N.C."/>
        </authorList>
    </citation>
    <scope>NUCLEOTIDE SEQUENCE [LARGE SCALE GENOMIC DNA]</scope>
    <source>
        <strain evidence="1 2">CECT 7306</strain>
    </source>
</reference>
<dbReference type="RefSeq" id="WP_123380234.1">
    <property type="nucleotide sequence ID" value="NZ_RJKN01000005.1"/>
</dbReference>
<dbReference type="EMBL" id="RJKN01000005">
    <property type="protein sequence ID" value="ROP42852.1"/>
    <property type="molecule type" value="Genomic_DNA"/>
</dbReference>
<evidence type="ECO:0000313" key="2">
    <source>
        <dbReference type="Proteomes" id="UP000276232"/>
    </source>
</evidence>
<protein>
    <submittedName>
        <fullName evidence="1">Uncharacterized protein</fullName>
    </submittedName>
</protein>
<accession>A0A3N1HKI3</accession>
<name>A0A3N1HKI3_9ACTN</name>
<proteinExistence type="predicted"/>
<dbReference type="InParanoid" id="A0A3N1HKI3"/>
<comment type="caution">
    <text evidence="1">The sequence shown here is derived from an EMBL/GenBank/DDBJ whole genome shotgun (WGS) entry which is preliminary data.</text>
</comment>
<dbReference type="AlphaFoldDB" id="A0A3N1HKI3"/>
<keyword evidence="2" id="KW-1185">Reference proteome</keyword>
<evidence type="ECO:0000313" key="1">
    <source>
        <dbReference type="EMBL" id="ROP42852.1"/>
    </source>
</evidence>
<organism evidence="1 2">
    <name type="scientific">Pseudokineococcus lusitanus</name>
    <dbReference type="NCBI Taxonomy" id="763993"/>
    <lineage>
        <taxon>Bacteria</taxon>
        <taxon>Bacillati</taxon>
        <taxon>Actinomycetota</taxon>
        <taxon>Actinomycetes</taxon>
        <taxon>Kineosporiales</taxon>
        <taxon>Kineosporiaceae</taxon>
        <taxon>Pseudokineococcus</taxon>
    </lineage>
</organism>
<sequence length="105" mass="10929">MPTLFRVEAVLTADGTVEPADVERLRDDLALPEPALADGQDDPGAREVTLAADGRGAELVTVVEAEDDDAARRLVEDAVTAALGRAGGTAGLRLEQLRSSGAYDL</sequence>